<proteinExistence type="predicted"/>
<comment type="caution">
    <text evidence="2">The sequence shown here is derived from an EMBL/GenBank/DDBJ whole genome shotgun (WGS) entry which is preliminary data.</text>
</comment>
<dbReference type="Proteomes" id="UP001501612">
    <property type="component" value="Unassembled WGS sequence"/>
</dbReference>
<evidence type="ECO:0000256" key="1">
    <source>
        <dbReference type="SAM" id="MobiDB-lite"/>
    </source>
</evidence>
<feature type="region of interest" description="Disordered" evidence="1">
    <location>
        <begin position="80"/>
        <end position="100"/>
    </location>
</feature>
<protein>
    <submittedName>
        <fullName evidence="2">Uncharacterized protein</fullName>
    </submittedName>
</protein>
<organism evidence="2 3">
    <name type="scientific">Nocardioides lentus</name>
    <dbReference type="NCBI Taxonomy" id="338077"/>
    <lineage>
        <taxon>Bacteria</taxon>
        <taxon>Bacillati</taxon>
        <taxon>Actinomycetota</taxon>
        <taxon>Actinomycetes</taxon>
        <taxon>Propionibacteriales</taxon>
        <taxon>Nocardioidaceae</taxon>
        <taxon>Nocardioides</taxon>
    </lineage>
</organism>
<gene>
    <name evidence="2" type="ORF">GCM10009737_08340</name>
</gene>
<accession>A0ABP5ACI0</accession>
<dbReference type="EMBL" id="BAAAMY010000002">
    <property type="protein sequence ID" value="GAA1909403.1"/>
    <property type="molecule type" value="Genomic_DNA"/>
</dbReference>
<reference evidence="3" key="1">
    <citation type="journal article" date="2019" name="Int. J. Syst. Evol. Microbiol.">
        <title>The Global Catalogue of Microorganisms (GCM) 10K type strain sequencing project: providing services to taxonomists for standard genome sequencing and annotation.</title>
        <authorList>
            <consortium name="The Broad Institute Genomics Platform"/>
            <consortium name="The Broad Institute Genome Sequencing Center for Infectious Disease"/>
            <person name="Wu L."/>
            <person name="Ma J."/>
        </authorList>
    </citation>
    <scope>NUCLEOTIDE SEQUENCE [LARGE SCALE GENOMIC DNA]</scope>
    <source>
        <strain evidence="3">JCM 14046</strain>
    </source>
</reference>
<evidence type="ECO:0000313" key="2">
    <source>
        <dbReference type="EMBL" id="GAA1909403.1"/>
    </source>
</evidence>
<evidence type="ECO:0000313" key="3">
    <source>
        <dbReference type="Proteomes" id="UP001501612"/>
    </source>
</evidence>
<sequence length="111" mass="12211">MVHRESLWDENARAEALGALIVEQQQICPRCGNLDSVQEVPNPGNAEAVFTWPGRDGSEPKKYQLVRMRCVACAALATAERDAARHPPPDPAEGHYGRDDGAWTVAIPYRS</sequence>
<name>A0ABP5ACI0_9ACTN</name>
<keyword evidence="3" id="KW-1185">Reference proteome</keyword>